<dbReference type="InterPro" id="IPR053308">
    <property type="entry name" value="Vago-like"/>
</dbReference>
<keyword evidence="2" id="KW-0964">Secreted</keyword>
<feature type="chain" id="PRO_5046018909" evidence="3">
    <location>
        <begin position="21"/>
        <end position="249"/>
    </location>
</feature>
<feature type="domain" description="Single" evidence="4">
    <location>
        <begin position="182"/>
        <end position="248"/>
    </location>
</feature>
<protein>
    <submittedName>
        <fullName evidence="6">Uncharacterized protein LOC101896090</fullName>
    </submittedName>
</protein>
<organism evidence="5 6">
    <name type="scientific">Musca domestica</name>
    <name type="common">House fly</name>
    <dbReference type="NCBI Taxonomy" id="7370"/>
    <lineage>
        <taxon>Eukaryota</taxon>
        <taxon>Metazoa</taxon>
        <taxon>Ecdysozoa</taxon>
        <taxon>Arthropoda</taxon>
        <taxon>Hexapoda</taxon>
        <taxon>Insecta</taxon>
        <taxon>Pterygota</taxon>
        <taxon>Neoptera</taxon>
        <taxon>Endopterygota</taxon>
        <taxon>Diptera</taxon>
        <taxon>Brachycera</taxon>
        <taxon>Muscomorpha</taxon>
        <taxon>Muscoidea</taxon>
        <taxon>Muscidae</taxon>
        <taxon>Musca</taxon>
    </lineage>
</organism>
<keyword evidence="5" id="KW-1185">Reference proteome</keyword>
<comment type="subcellular location">
    <subcellularLocation>
        <location evidence="1">Secreted</location>
    </subcellularLocation>
</comment>
<evidence type="ECO:0000256" key="3">
    <source>
        <dbReference type="SAM" id="SignalP"/>
    </source>
</evidence>
<dbReference type="GeneID" id="101896090"/>
<dbReference type="InterPro" id="IPR029277">
    <property type="entry name" value="SVWC_dom"/>
</dbReference>
<accession>A0ABM3V2V3</accession>
<dbReference type="Pfam" id="PF15430">
    <property type="entry name" value="SVWC"/>
    <property type="match status" value="2"/>
</dbReference>
<reference evidence="6" key="1">
    <citation type="submission" date="2025-08" db="UniProtKB">
        <authorList>
            <consortium name="RefSeq"/>
        </authorList>
    </citation>
    <scope>IDENTIFICATION</scope>
    <source>
        <strain evidence="6">Aabys</strain>
        <tissue evidence="6">Whole body</tissue>
    </source>
</reference>
<dbReference type="PANTHER" id="PTHR39957:SF1">
    <property type="entry name" value="AT09846P1-RELATED"/>
    <property type="match status" value="1"/>
</dbReference>
<evidence type="ECO:0000256" key="2">
    <source>
        <dbReference type="ARBA" id="ARBA00022525"/>
    </source>
</evidence>
<feature type="domain" description="Single" evidence="4">
    <location>
        <begin position="36"/>
        <end position="104"/>
    </location>
</feature>
<evidence type="ECO:0000313" key="5">
    <source>
        <dbReference type="Proteomes" id="UP001652621"/>
    </source>
</evidence>
<dbReference type="Proteomes" id="UP001652621">
    <property type="component" value="Unplaced"/>
</dbReference>
<evidence type="ECO:0000256" key="1">
    <source>
        <dbReference type="ARBA" id="ARBA00004613"/>
    </source>
</evidence>
<keyword evidence="3" id="KW-0732">Signal</keyword>
<gene>
    <name evidence="6" type="primary">LOC101896090</name>
</gene>
<sequence length="249" mass="27776">MKFLSLVLLFCLLGVVGTFAKSLESFYGTAEHPGKCVYEDLIISPGETAKPKGKCQRFSCGEKLVGHIESCDYRYIILEPPCWWGDIENPDLDYPNCCMRKIICPETDDTTDVFLDYKMHGLKIYKTTCALLRFVSFKCSPPSFDCIKMKVLVIALVLAFCTMAFSYEMSGFFKEDAHPGKCVYKDLILSAGEEGYPKSECVRLLCGDNSFGTIQGCGTQAAAPPCKLGDYVNRDGKYPECCKRHVVCP</sequence>
<dbReference type="PANTHER" id="PTHR39957">
    <property type="entry name" value="AT09846P1-RELATED"/>
    <property type="match status" value="1"/>
</dbReference>
<dbReference type="RefSeq" id="XP_058980120.1">
    <property type="nucleotide sequence ID" value="XM_059124137.1"/>
</dbReference>
<evidence type="ECO:0000259" key="4">
    <source>
        <dbReference type="SMART" id="SM01318"/>
    </source>
</evidence>
<dbReference type="SMART" id="SM01318">
    <property type="entry name" value="SVWC"/>
    <property type="match status" value="2"/>
</dbReference>
<feature type="signal peptide" evidence="3">
    <location>
        <begin position="1"/>
        <end position="20"/>
    </location>
</feature>
<proteinExistence type="predicted"/>
<name>A0ABM3V2V3_MUSDO</name>
<evidence type="ECO:0000313" key="6">
    <source>
        <dbReference type="RefSeq" id="XP_058980120.1"/>
    </source>
</evidence>